<evidence type="ECO:0000313" key="3">
    <source>
        <dbReference type="EMBL" id="PVE41880.1"/>
    </source>
</evidence>
<feature type="transmembrane region" description="Helical" evidence="1">
    <location>
        <begin position="64"/>
        <end position="86"/>
    </location>
</feature>
<comment type="caution">
    <text evidence="3">The sequence shown here is derived from an EMBL/GenBank/DDBJ whole genome shotgun (WGS) entry which is preliminary data.</text>
</comment>
<keyword evidence="1" id="KW-0812">Transmembrane</keyword>
<keyword evidence="4" id="KW-1185">Reference proteome</keyword>
<dbReference type="RefSeq" id="WP_083451151.1">
    <property type="nucleotide sequence ID" value="NZ_LFYT02000022.1"/>
</dbReference>
<keyword evidence="1" id="KW-1133">Transmembrane helix</keyword>
<dbReference type="AlphaFoldDB" id="A0A2T7UAY9"/>
<dbReference type="Proteomes" id="UP000037507">
    <property type="component" value="Unassembled WGS sequence"/>
</dbReference>
<feature type="transmembrane region" description="Helical" evidence="1">
    <location>
        <begin position="179"/>
        <end position="212"/>
    </location>
</feature>
<dbReference type="STRING" id="1293045.H663_08755"/>
<reference evidence="3" key="1">
    <citation type="submission" date="2017-04" db="EMBL/GenBank/DDBJ databases">
        <title>Unexpected and diverse lifestyles within the genus Limnohabitans.</title>
        <authorList>
            <person name="Kasalicky V."/>
            <person name="Mehrshad M."/>
            <person name="Andrei S.-A."/>
            <person name="Salcher M."/>
            <person name="Kratochvilova H."/>
            <person name="Simek K."/>
            <person name="Ghai R."/>
        </authorList>
    </citation>
    <scope>NUCLEOTIDE SEQUENCE [LARGE SCALE GENOMIC DNA]</scope>
    <source>
        <strain evidence="3">II-D5</strain>
    </source>
</reference>
<dbReference type="EMBL" id="LFYT02000022">
    <property type="protein sequence ID" value="PVE41880.1"/>
    <property type="molecule type" value="Genomic_DNA"/>
</dbReference>
<dbReference type="OrthoDB" id="8814606at2"/>
<evidence type="ECO:0000313" key="4">
    <source>
        <dbReference type="Proteomes" id="UP000037507"/>
    </source>
</evidence>
<dbReference type="InterPro" id="IPR026870">
    <property type="entry name" value="Zinc_ribbon_dom"/>
</dbReference>
<feature type="domain" description="Zinc-ribbon" evidence="2">
    <location>
        <begin position="2"/>
        <end position="23"/>
    </location>
</feature>
<name>A0A2T7UAY9_9BURK</name>
<organism evidence="3 4">
    <name type="scientific">Limnohabitans planktonicus II-D5</name>
    <dbReference type="NCBI Taxonomy" id="1293045"/>
    <lineage>
        <taxon>Bacteria</taxon>
        <taxon>Pseudomonadati</taxon>
        <taxon>Pseudomonadota</taxon>
        <taxon>Betaproteobacteria</taxon>
        <taxon>Burkholderiales</taxon>
        <taxon>Comamonadaceae</taxon>
        <taxon>Limnohabitans</taxon>
    </lineage>
</organism>
<evidence type="ECO:0000256" key="1">
    <source>
        <dbReference type="SAM" id="Phobius"/>
    </source>
</evidence>
<accession>A0A2T7UAY9</accession>
<feature type="transmembrane region" description="Helical" evidence="1">
    <location>
        <begin position="121"/>
        <end position="145"/>
    </location>
</feature>
<keyword evidence="1" id="KW-0472">Membrane</keyword>
<gene>
    <name evidence="3" type="ORF">H663_014880</name>
</gene>
<evidence type="ECO:0000259" key="2">
    <source>
        <dbReference type="Pfam" id="PF13240"/>
    </source>
</evidence>
<dbReference type="PANTHER" id="PTHR40076:SF1">
    <property type="entry name" value="MEMBRANE PROTEIN"/>
    <property type="match status" value="1"/>
</dbReference>
<proteinExistence type="predicted"/>
<sequence length="233" mass="24925">MFCHSCGKSITDGATFCNHCGAAQNVTPDSAANLNPPALQTPSSHDYSIGRVISNSFADLKSNFLTHVVATLLTTIIGGFAFGLLVGPLQVGYMKLEEKIKTGQPSTFTDIFKGFDHLVPALVAFLISAVVTGIGFMLCFIPGFFVMSLIPVSLYLVAQGETDGVQAVQRAWGYLKGNLFMPMITLLVLSVLSSIGMIFCFIGIFLTLPLLYIGSYHMAKELVGDMAPANPTN</sequence>
<dbReference type="Pfam" id="PF13240">
    <property type="entry name" value="Zn_Ribbon_1"/>
    <property type="match status" value="1"/>
</dbReference>
<dbReference type="PANTHER" id="PTHR40076">
    <property type="entry name" value="MEMBRANE PROTEIN-RELATED"/>
    <property type="match status" value="1"/>
</dbReference>
<protein>
    <recommendedName>
        <fullName evidence="2">Zinc-ribbon domain-containing protein</fullName>
    </recommendedName>
</protein>
<dbReference type="InterPro" id="IPR010380">
    <property type="entry name" value="DUF975"/>
</dbReference>